<feature type="signal peptide" evidence="1">
    <location>
        <begin position="1"/>
        <end position="20"/>
    </location>
</feature>
<accession>A0A6P4EPV9</accession>
<protein>
    <submittedName>
        <fullName evidence="2">Uncharacterized protein LOC108044254</fullName>
    </submittedName>
</protein>
<reference evidence="2" key="1">
    <citation type="submission" date="2025-08" db="UniProtKB">
        <authorList>
            <consortium name="RefSeq"/>
        </authorList>
    </citation>
    <scope>IDENTIFICATION</scope>
</reference>
<keyword evidence="1" id="KW-0732">Signal</keyword>
<sequence length="81" mass="9720">MHLKTIFTVFSVLCLTLVAGQERDCRELERSCERCVDRVSNPNDRELPVFNRECRERTRRTWVWRNVGRCELSRLNCLGYQ</sequence>
<evidence type="ECO:0000313" key="2">
    <source>
        <dbReference type="RefSeq" id="XP_016978679.1"/>
    </source>
</evidence>
<gene>
    <name evidence="2" type="primary">LOC108044254</name>
</gene>
<dbReference type="AlphaFoldDB" id="A0A6P4EPV9"/>
<proteinExistence type="predicted"/>
<feature type="chain" id="PRO_5028356241" evidence="1">
    <location>
        <begin position="21"/>
        <end position="81"/>
    </location>
</feature>
<dbReference type="OrthoDB" id="7816182at2759"/>
<dbReference type="InterPro" id="IPR003475">
    <property type="entry name" value="Insect_Unk"/>
</dbReference>
<evidence type="ECO:0000256" key="1">
    <source>
        <dbReference type="SAM" id="SignalP"/>
    </source>
</evidence>
<name>A0A6P4EPV9_DRORH</name>
<organism evidence="2">
    <name type="scientific">Drosophila rhopaloa</name>
    <name type="common">Fruit fly</name>
    <dbReference type="NCBI Taxonomy" id="1041015"/>
    <lineage>
        <taxon>Eukaryota</taxon>
        <taxon>Metazoa</taxon>
        <taxon>Ecdysozoa</taxon>
        <taxon>Arthropoda</taxon>
        <taxon>Hexapoda</taxon>
        <taxon>Insecta</taxon>
        <taxon>Pterygota</taxon>
        <taxon>Neoptera</taxon>
        <taxon>Endopterygota</taxon>
        <taxon>Diptera</taxon>
        <taxon>Brachycera</taxon>
        <taxon>Muscomorpha</taxon>
        <taxon>Ephydroidea</taxon>
        <taxon>Drosophilidae</taxon>
        <taxon>Drosophila</taxon>
        <taxon>Sophophora</taxon>
    </lineage>
</organism>
<dbReference type="RefSeq" id="XP_016978679.1">
    <property type="nucleotide sequence ID" value="XM_017123190.1"/>
</dbReference>
<dbReference type="Pfam" id="PF02448">
    <property type="entry name" value="L71"/>
    <property type="match status" value="1"/>
</dbReference>